<dbReference type="GO" id="GO:0016787">
    <property type="term" value="F:hydrolase activity"/>
    <property type="evidence" value="ECO:0007669"/>
    <property type="project" value="UniProtKB-KW"/>
</dbReference>
<dbReference type="PROSITE" id="PS51194">
    <property type="entry name" value="HELICASE_CTER"/>
    <property type="match status" value="1"/>
</dbReference>
<evidence type="ECO:0000256" key="7">
    <source>
        <dbReference type="SAM" id="MobiDB-lite"/>
    </source>
</evidence>
<feature type="compositionally biased region" description="Basic residues" evidence="7">
    <location>
        <begin position="404"/>
        <end position="417"/>
    </location>
</feature>
<accession>A0AAE3D0E1</accession>
<evidence type="ECO:0000256" key="3">
    <source>
        <dbReference type="ARBA" id="ARBA00022806"/>
    </source>
</evidence>
<reference evidence="11" key="1">
    <citation type="submission" date="2021-08" db="EMBL/GenBank/DDBJ databases">
        <title>Hoeflea bacterium WL0058 sp. nov., isolated from the sediment.</title>
        <authorList>
            <person name="Wang L."/>
            <person name="Zhang D."/>
        </authorList>
    </citation>
    <scope>NUCLEOTIDE SEQUENCE</scope>
    <source>
        <strain evidence="11">WL0058</strain>
    </source>
</reference>
<evidence type="ECO:0000313" key="11">
    <source>
        <dbReference type="EMBL" id="MBW8638420.1"/>
    </source>
</evidence>
<keyword evidence="2" id="KW-0378">Hydrolase</keyword>
<dbReference type="Proteomes" id="UP001196509">
    <property type="component" value="Unassembled WGS sequence"/>
</dbReference>
<evidence type="ECO:0000259" key="9">
    <source>
        <dbReference type="PROSITE" id="PS51194"/>
    </source>
</evidence>
<keyword evidence="12" id="KW-1185">Reference proteome</keyword>
<dbReference type="GO" id="GO:0005524">
    <property type="term" value="F:ATP binding"/>
    <property type="evidence" value="ECO:0007669"/>
    <property type="project" value="UniProtKB-KW"/>
</dbReference>
<dbReference type="InterPro" id="IPR044742">
    <property type="entry name" value="DEAD/DEAH_RhlB"/>
</dbReference>
<feature type="domain" description="Helicase C-terminal" evidence="9">
    <location>
        <begin position="219"/>
        <end position="379"/>
    </location>
</feature>
<dbReference type="SMART" id="SM00490">
    <property type="entry name" value="HELICc"/>
    <property type="match status" value="1"/>
</dbReference>
<dbReference type="EMBL" id="JAICBX010000002">
    <property type="protein sequence ID" value="MBW8638420.1"/>
    <property type="molecule type" value="Genomic_DNA"/>
</dbReference>
<dbReference type="InterPro" id="IPR001650">
    <property type="entry name" value="Helicase_C-like"/>
</dbReference>
<dbReference type="InterPro" id="IPR027417">
    <property type="entry name" value="P-loop_NTPase"/>
</dbReference>
<evidence type="ECO:0000256" key="2">
    <source>
        <dbReference type="ARBA" id="ARBA00022801"/>
    </source>
</evidence>
<gene>
    <name evidence="11" type="ORF">K1W69_14580</name>
</gene>
<evidence type="ECO:0000256" key="6">
    <source>
        <dbReference type="PROSITE-ProRule" id="PRU00552"/>
    </source>
</evidence>
<dbReference type="PANTHER" id="PTHR47959">
    <property type="entry name" value="ATP-DEPENDENT RNA HELICASE RHLE-RELATED"/>
    <property type="match status" value="1"/>
</dbReference>
<protein>
    <submittedName>
        <fullName evidence="11">DEAD/DEAH box helicase</fullName>
    </submittedName>
</protein>
<feature type="compositionally biased region" description="Basic and acidic residues" evidence="7">
    <location>
        <begin position="383"/>
        <end position="403"/>
    </location>
</feature>
<dbReference type="Pfam" id="PF00270">
    <property type="entry name" value="DEAD"/>
    <property type="match status" value="1"/>
</dbReference>
<evidence type="ECO:0000313" key="12">
    <source>
        <dbReference type="Proteomes" id="UP001196509"/>
    </source>
</evidence>
<dbReference type="GO" id="GO:0003676">
    <property type="term" value="F:nucleic acid binding"/>
    <property type="evidence" value="ECO:0007669"/>
    <property type="project" value="InterPro"/>
</dbReference>
<dbReference type="AlphaFoldDB" id="A0AAE3D0E1"/>
<evidence type="ECO:0000259" key="10">
    <source>
        <dbReference type="PROSITE" id="PS51195"/>
    </source>
</evidence>
<dbReference type="CDD" id="cd18787">
    <property type="entry name" value="SF2_C_DEAD"/>
    <property type="match status" value="1"/>
</dbReference>
<dbReference type="SUPFAM" id="SSF52540">
    <property type="entry name" value="P-loop containing nucleoside triphosphate hydrolases"/>
    <property type="match status" value="1"/>
</dbReference>
<dbReference type="InterPro" id="IPR014001">
    <property type="entry name" value="Helicase_ATP-bd"/>
</dbReference>
<feature type="compositionally biased region" description="Basic residues" evidence="7">
    <location>
        <begin position="457"/>
        <end position="467"/>
    </location>
</feature>
<keyword evidence="4" id="KW-0067">ATP-binding</keyword>
<feature type="compositionally biased region" description="Basic and acidic residues" evidence="7">
    <location>
        <begin position="444"/>
        <end position="455"/>
    </location>
</feature>
<comment type="similarity">
    <text evidence="5">Belongs to the DEAD box helicase family.</text>
</comment>
<evidence type="ECO:0000256" key="1">
    <source>
        <dbReference type="ARBA" id="ARBA00022741"/>
    </source>
</evidence>
<sequence>MTTFNDLGLAEPVLKAVKSEGYDTPTPIQAQAIPIMIAGRDVLGIAQTGTGKTAAFVLPQLDRLARNRRKPRPKTAAVLILAPTRELASQIADSIRTYGRALKPSIAIVIGGAKPGPQIRTLANGVDFIVATPGRLLDHLESGAVTLQDTGSVVLDEADQMLDLGFMPTIRKILGRVPSQRQTLLFSATMPKQIRSLANDFLSDPAEVSVAPVSKPITRIDQKVVFLDGRAKPRTLSTMLKDAAVERAVVFTRTKHGADRLCKQLDRDGVHAQPIHGNRSQGQRERTLSAFRNGKLSTLVATDIAARGIDIDDVTHVFNYDLPNVPEVYVHRIGRTARAGKTGHAVAFCTTAERSLLRDIERLTNIRIPVMDGAVNDNTPEIADDRPSEKPHGEPNREADGAGRAKKRKPRHRNRNKARAEGDKPVAFGEPSEQNRRRRKRGKPSAENRPQEAARPHGGKKKHRKGNRPGAGGQESAGLNRMLERASL</sequence>
<feature type="domain" description="DEAD-box RNA helicase Q" evidence="10">
    <location>
        <begin position="2"/>
        <end position="30"/>
    </location>
</feature>
<evidence type="ECO:0000259" key="8">
    <source>
        <dbReference type="PROSITE" id="PS51192"/>
    </source>
</evidence>
<keyword evidence="3 11" id="KW-0347">Helicase</keyword>
<name>A0AAE3D0E1_9HYPH</name>
<proteinExistence type="inferred from homology"/>
<dbReference type="Pfam" id="PF00271">
    <property type="entry name" value="Helicase_C"/>
    <property type="match status" value="1"/>
</dbReference>
<feature type="region of interest" description="Disordered" evidence="7">
    <location>
        <begin position="373"/>
        <end position="488"/>
    </location>
</feature>
<dbReference type="InterPro" id="IPR050079">
    <property type="entry name" value="DEAD_box_RNA_helicase"/>
</dbReference>
<feature type="domain" description="Helicase ATP-binding" evidence="8">
    <location>
        <begin position="33"/>
        <end position="208"/>
    </location>
</feature>
<comment type="caution">
    <text evidence="11">The sequence shown here is derived from an EMBL/GenBank/DDBJ whole genome shotgun (WGS) entry which is preliminary data.</text>
</comment>
<dbReference type="GO" id="GO:0005829">
    <property type="term" value="C:cytosol"/>
    <property type="evidence" value="ECO:0007669"/>
    <property type="project" value="TreeGrafter"/>
</dbReference>
<dbReference type="InterPro" id="IPR014014">
    <property type="entry name" value="RNA_helicase_DEAD_Q_motif"/>
</dbReference>
<dbReference type="PROSITE" id="PS51192">
    <property type="entry name" value="HELICASE_ATP_BIND_1"/>
    <property type="match status" value="1"/>
</dbReference>
<keyword evidence="1" id="KW-0547">Nucleotide-binding</keyword>
<dbReference type="RefSeq" id="WP_220229044.1">
    <property type="nucleotide sequence ID" value="NZ_JAICBX010000002.1"/>
</dbReference>
<evidence type="ECO:0000256" key="4">
    <source>
        <dbReference type="ARBA" id="ARBA00022840"/>
    </source>
</evidence>
<dbReference type="CDD" id="cd00268">
    <property type="entry name" value="DEADc"/>
    <property type="match status" value="1"/>
</dbReference>
<dbReference type="PANTHER" id="PTHR47959:SF13">
    <property type="entry name" value="ATP-DEPENDENT RNA HELICASE RHLE"/>
    <property type="match status" value="1"/>
</dbReference>
<dbReference type="PROSITE" id="PS51195">
    <property type="entry name" value="Q_MOTIF"/>
    <property type="match status" value="1"/>
</dbReference>
<dbReference type="GO" id="GO:0003724">
    <property type="term" value="F:RNA helicase activity"/>
    <property type="evidence" value="ECO:0007669"/>
    <property type="project" value="InterPro"/>
</dbReference>
<organism evidence="11 12">
    <name type="scientific">Flavimaribacter sediminis</name>
    <dbReference type="NCBI Taxonomy" id="2865987"/>
    <lineage>
        <taxon>Bacteria</taxon>
        <taxon>Pseudomonadati</taxon>
        <taxon>Pseudomonadota</taxon>
        <taxon>Alphaproteobacteria</taxon>
        <taxon>Hyphomicrobiales</taxon>
        <taxon>Rhizobiaceae</taxon>
        <taxon>Flavimaribacter</taxon>
    </lineage>
</organism>
<evidence type="ECO:0000256" key="5">
    <source>
        <dbReference type="ARBA" id="ARBA00038437"/>
    </source>
</evidence>
<dbReference type="Gene3D" id="3.40.50.300">
    <property type="entry name" value="P-loop containing nucleotide triphosphate hydrolases"/>
    <property type="match status" value="2"/>
</dbReference>
<feature type="short sequence motif" description="Q motif" evidence="6">
    <location>
        <begin position="2"/>
        <end position="30"/>
    </location>
</feature>
<dbReference type="SMART" id="SM00487">
    <property type="entry name" value="DEXDc"/>
    <property type="match status" value="1"/>
</dbReference>
<dbReference type="InterPro" id="IPR011545">
    <property type="entry name" value="DEAD/DEAH_box_helicase_dom"/>
</dbReference>